<dbReference type="PANTHER" id="PTHR30221:SF8">
    <property type="entry name" value="SMALL-CONDUCTANCE MECHANOSENSITIVE CHANNEL"/>
    <property type="match status" value="1"/>
</dbReference>
<dbReference type="GO" id="GO:0008381">
    <property type="term" value="F:mechanosensitive monoatomic ion channel activity"/>
    <property type="evidence" value="ECO:0007669"/>
    <property type="project" value="InterPro"/>
</dbReference>
<dbReference type="Gene3D" id="2.30.30.60">
    <property type="match status" value="1"/>
</dbReference>
<gene>
    <name evidence="8" type="ORF">BCY91_03315</name>
</gene>
<feature type="transmembrane region" description="Helical" evidence="6">
    <location>
        <begin position="6"/>
        <end position="24"/>
    </location>
</feature>
<dbReference type="RefSeq" id="WP_120181376.1">
    <property type="nucleotide sequence ID" value="NZ_MBTA01000012.1"/>
</dbReference>
<organism evidence="8 9">
    <name type="scientific">Pelobium manganitolerans</name>
    <dbReference type="NCBI Taxonomy" id="1842495"/>
    <lineage>
        <taxon>Bacteria</taxon>
        <taxon>Pseudomonadati</taxon>
        <taxon>Bacteroidota</taxon>
        <taxon>Sphingobacteriia</taxon>
        <taxon>Sphingobacteriales</taxon>
        <taxon>Sphingobacteriaceae</taxon>
        <taxon>Pelobium</taxon>
    </lineage>
</organism>
<evidence type="ECO:0000256" key="2">
    <source>
        <dbReference type="ARBA" id="ARBA00008017"/>
    </source>
</evidence>
<dbReference type="PANTHER" id="PTHR30221">
    <property type="entry name" value="SMALL-CONDUCTANCE MECHANOSENSITIVE CHANNEL"/>
    <property type="match status" value="1"/>
</dbReference>
<name>A0A419S750_9SPHI</name>
<sequence length="167" mass="18834">METHKVQIIQTVLILLVYIIVYYINKNVVNTSLKQTHIQRGRRKMIVKTIQLLSSTTVLVLLASVWGVKQGDIAVFAGTILAAIGIALFAQWSLLSNITSSVLLFFNHPMRIGDRIKVLDKDFPHEGMIADLTYFFVHIRTDDGEIVTIPNSLIFQKSIVVVQNEEV</sequence>
<protein>
    <submittedName>
        <fullName evidence="8">Mechanosensitive ion channel protein MscS</fullName>
    </submittedName>
</protein>
<dbReference type="InterPro" id="IPR045275">
    <property type="entry name" value="MscS_archaea/bacteria_type"/>
</dbReference>
<comment type="similarity">
    <text evidence="2">Belongs to the MscS (TC 1.A.23) family.</text>
</comment>
<dbReference type="InterPro" id="IPR010920">
    <property type="entry name" value="LSM_dom_sf"/>
</dbReference>
<dbReference type="Gene3D" id="1.10.287.1260">
    <property type="match status" value="1"/>
</dbReference>
<dbReference type="InterPro" id="IPR011014">
    <property type="entry name" value="MscS_channel_TM-2"/>
</dbReference>
<evidence type="ECO:0000256" key="3">
    <source>
        <dbReference type="ARBA" id="ARBA00022692"/>
    </source>
</evidence>
<dbReference type="Pfam" id="PF00924">
    <property type="entry name" value="MS_channel_2nd"/>
    <property type="match status" value="1"/>
</dbReference>
<dbReference type="InterPro" id="IPR006685">
    <property type="entry name" value="MscS_channel_2nd"/>
</dbReference>
<comment type="caution">
    <text evidence="8">The sequence shown here is derived from an EMBL/GenBank/DDBJ whole genome shotgun (WGS) entry which is preliminary data.</text>
</comment>
<evidence type="ECO:0000259" key="7">
    <source>
        <dbReference type="Pfam" id="PF00924"/>
    </source>
</evidence>
<dbReference type="AlphaFoldDB" id="A0A419S750"/>
<evidence type="ECO:0000313" key="9">
    <source>
        <dbReference type="Proteomes" id="UP000283433"/>
    </source>
</evidence>
<keyword evidence="4 6" id="KW-1133">Transmembrane helix</keyword>
<evidence type="ECO:0000256" key="4">
    <source>
        <dbReference type="ARBA" id="ARBA00022989"/>
    </source>
</evidence>
<dbReference type="SUPFAM" id="SSF82861">
    <property type="entry name" value="Mechanosensitive channel protein MscS (YggB), transmembrane region"/>
    <property type="match status" value="1"/>
</dbReference>
<comment type="subcellular location">
    <subcellularLocation>
        <location evidence="1">Membrane</location>
        <topology evidence="1">Multi-pass membrane protein</topology>
    </subcellularLocation>
</comment>
<dbReference type="OrthoDB" id="1522493at2"/>
<keyword evidence="3 6" id="KW-0812">Transmembrane</keyword>
<evidence type="ECO:0000313" key="8">
    <source>
        <dbReference type="EMBL" id="RKD17182.1"/>
    </source>
</evidence>
<feature type="transmembrane region" description="Helical" evidence="6">
    <location>
        <begin position="73"/>
        <end position="106"/>
    </location>
</feature>
<feature type="domain" description="Mechanosensitive ion channel MscS" evidence="7">
    <location>
        <begin position="94"/>
        <end position="159"/>
    </location>
</feature>
<keyword evidence="9" id="KW-1185">Reference proteome</keyword>
<dbReference type="GO" id="GO:0016020">
    <property type="term" value="C:membrane"/>
    <property type="evidence" value="ECO:0007669"/>
    <property type="project" value="UniProtKB-SubCell"/>
</dbReference>
<evidence type="ECO:0000256" key="1">
    <source>
        <dbReference type="ARBA" id="ARBA00004141"/>
    </source>
</evidence>
<dbReference type="EMBL" id="MBTA01000012">
    <property type="protein sequence ID" value="RKD17182.1"/>
    <property type="molecule type" value="Genomic_DNA"/>
</dbReference>
<dbReference type="SUPFAM" id="SSF50182">
    <property type="entry name" value="Sm-like ribonucleoproteins"/>
    <property type="match status" value="1"/>
</dbReference>
<evidence type="ECO:0000256" key="6">
    <source>
        <dbReference type="SAM" id="Phobius"/>
    </source>
</evidence>
<proteinExistence type="inferred from homology"/>
<accession>A0A419S750</accession>
<keyword evidence="5 6" id="KW-0472">Membrane</keyword>
<dbReference type="InterPro" id="IPR023408">
    <property type="entry name" value="MscS_beta-dom_sf"/>
</dbReference>
<reference evidence="8 9" key="1">
    <citation type="submission" date="2016-07" db="EMBL/GenBank/DDBJ databases">
        <title>Genome of Pelobium manganitolerans.</title>
        <authorList>
            <person name="Wu S."/>
            <person name="Wang G."/>
        </authorList>
    </citation>
    <scope>NUCLEOTIDE SEQUENCE [LARGE SCALE GENOMIC DNA]</scope>
    <source>
        <strain evidence="8 9">YS-25</strain>
    </source>
</reference>
<evidence type="ECO:0000256" key="5">
    <source>
        <dbReference type="ARBA" id="ARBA00023136"/>
    </source>
</evidence>
<dbReference type="Proteomes" id="UP000283433">
    <property type="component" value="Unassembled WGS sequence"/>
</dbReference>
<feature type="transmembrane region" description="Helical" evidence="6">
    <location>
        <begin position="45"/>
        <end position="67"/>
    </location>
</feature>